<reference evidence="1" key="1">
    <citation type="journal article" date="2019" name="bioRxiv">
        <title>The Genome of the Zebra Mussel, Dreissena polymorpha: A Resource for Invasive Species Research.</title>
        <authorList>
            <person name="McCartney M.A."/>
            <person name="Auch B."/>
            <person name="Kono T."/>
            <person name="Mallez S."/>
            <person name="Zhang Y."/>
            <person name="Obille A."/>
            <person name="Becker A."/>
            <person name="Abrahante J.E."/>
            <person name="Garbe J."/>
            <person name="Badalamenti J.P."/>
            <person name="Herman A."/>
            <person name="Mangelson H."/>
            <person name="Liachko I."/>
            <person name="Sullivan S."/>
            <person name="Sone E.D."/>
            <person name="Koren S."/>
            <person name="Silverstein K.A.T."/>
            <person name="Beckman K.B."/>
            <person name="Gohl D.M."/>
        </authorList>
    </citation>
    <scope>NUCLEOTIDE SEQUENCE</scope>
    <source>
        <strain evidence="1">Duluth1</strain>
        <tissue evidence="1">Whole animal</tissue>
    </source>
</reference>
<keyword evidence="2" id="KW-1185">Reference proteome</keyword>
<dbReference type="InterPro" id="IPR008983">
    <property type="entry name" value="Tumour_necrosis_fac-like_dom"/>
</dbReference>
<dbReference type="Gene3D" id="2.60.120.40">
    <property type="match status" value="1"/>
</dbReference>
<comment type="caution">
    <text evidence="1">The sequence shown here is derived from an EMBL/GenBank/DDBJ whole genome shotgun (WGS) entry which is preliminary data.</text>
</comment>
<organism evidence="1 2">
    <name type="scientific">Dreissena polymorpha</name>
    <name type="common">Zebra mussel</name>
    <name type="synonym">Mytilus polymorpha</name>
    <dbReference type="NCBI Taxonomy" id="45954"/>
    <lineage>
        <taxon>Eukaryota</taxon>
        <taxon>Metazoa</taxon>
        <taxon>Spiralia</taxon>
        <taxon>Lophotrochozoa</taxon>
        <taxon>Mollusca</taxon>
        <taxon>Bivalvia</taxon>
        <taxon>Autobranchia</taxon>
        <taxon>Heteroconchia</taxon>
        <taxon>Euheterodonta</taxon>
        <taxon>Imparidentia</taxon>
        <taxon>Neoheterodontei</taxon>
        <taxon>Myida</taxon>
        <taxon>Dreissenoidea</taxon>
        <taxon>Dreissenidae</taxon>
        <taxon>Dreissena</taxon>
    </lineage>
</organism>
<accession>A0A9D4LEX4</accession>
<dbReference type="Proteomes" id="UP000828390">
    <property type="component" value="Unassembled WGS sequence"/>
</dbReference>
<sequence>MPTTQSRESSQLLSTELILFSMSIRSPTGTRSTIRMMKNKEFIAYAFADWTSGWDQGSQTTVVRMSVGDVMAVERNGYVTGNNEFRKHSSITGILINNC</sequence>
<dbReference type="SUPFAM" id="SSF49842">
    <property type="entry name" value="TNF-like"/>
    <property type="match status" value="1"/>
</dbReference>
<evidence type="ECO:0000313" key="2">
    <source>
        <dbReference type="Proteomes" id="UP000828390"/>
    </source>
</evidence>
<reference evidence="1" key="2">
    <citation type="submission" date="2020-11" db="EMBL/GenBank/DDBJ databases">
        <authorList>
            <person name="McCartney M.A."/>
            <person name="Auch B."/>
            <person name="Kono T."/>
            <person name="Mallez S."/>
            <person name="Becker A."/>
            <person name="Gohl D.M."/>
            <person name="Silverstein K.A.T."/>
            <person name="Koren S."/>
            <person name="Bechman K.B."/>
            <person name="Herman A."/>
            <person name="Abrahante J.E."/>
            <person name="Garbe J."/>
        </authorList>
    </citation>
    <scope>NUCLEOTIDE SEQUENCE</scope>
    <source>
        <strain evidence="1">Duluth1</strain>
        <tissue evidence="1">Whole animal</tissue>
    </source>
</reference>
<protein>
    <submittedName>
        <fullName evidence="1">Uncharacterized protein</fullName>
    </submittedName>
</protein>
<proteinExistence type="predicted"/>
<name>A0A9D4LEX4_DREPO</name>
<evidence type="ECO:0000313" key="1">
    <source>
        <dbReference type="EMBL" id="KAH3856539.1"/>
    </source>
</evidence>
<dbReference type="AlphaFoldDB" id="A0A9D4LEX4"/>
<dbReference type="EMBL" id="JAIWYP010000003">
    <property type="protein sequence ID" value="KAH3856539.1"/>
    <property type="molecule type" value="Genomic_DNA"/>
</dbReference>
<gene>
    <name evidence="1" type="ORF">DPMN_099129</name>
</gene>